<accession>A0A2R7YWL6</accession>
<keyword evidence="1" id="KW-0472">Membrane</keyword>
<dbReference type="RefSeq" id="WP_108344954.1">
    <property type="nucleotide sequence ID" value="NZ_PYXZ01000005.1"/>
</dbReference>
<reference evidence="2 3" key="1">
    <citation type="submission" date="2018-03" db="EMBL/GenBank/DDBJ databases">
        <authorList>
            <person name="Keele B.F."/>
        </authorList>
    </citation>
    <scope>NUCLEOTIDE SEQUENCE [LARGE SCALE GENOMIC DNA]</scope>
    <source>
        <strain evidence="2 3">IB-3</strain>
    </source>
</reference>
<organism evidence="2 3">
    <name type="scientific">Nocardioides currus</name>
    <dbReference type="NCBI Taxonomy" id="2133958"/>
    <lineage>
        <taxon>Bacteria</taxon>
        <taxon>Bacillati</taxon>
        <taxon>Actinomycetota</taxon>
        <taxon>Actinomycetes</taxon>
        <taxon>Propionibacteriales</taxon>
        <taxon>Nocardioidaceae</taxon>
        <taxon>Nocardioides</taxon>
    </lineage>
</organism>
<name>A0A2R7YWL6_9ACTN</name>
<dbReference type="Proteomes" id="UP000244867">
    <property type="component" value="Unassembled WGS sequence"/>
</dbReference>
<proteinExistence type="predicted"/>
<evidence type="ECO:0000313" key="3">
    <source>
        <dbReference type="Proteomes" id="UP000244867"/>
    </source>
</evidence>
<feature type="transmembrane region" description="Helical" evidence="1">
    <location>
        <begin position="62"/>
        <end position="83"/>
    </location>
</feature>
<comment type="caution">
    <text evidence="2">The sequence shown here is derived from an EMBL/GenBank/DDBJ whole genome shotgun (WGS) entry which is preliminary data.</text>
</comment>
<evidence type="ECO:0000256" key="1">
    <source>
        <dbReference type="SAM" id="Phobius"/>
    </source>
</evidence>
<dbReference type="EMBL" id="PYXZ01000005">
    <property type="protein sequence ID" value="PUA80762.1"/>
    <property type="molecule type" value="Genomic_DNA"/>
</dbReference>
<feature type="transmembrane region" description="Helical" evidence="1">
    <location>
        <begin position="35"/>
        <end position="55"/>
    </location>
</feature>
<keyword evidence="1" id="KW-0812">Transmembrane</keyword>
<feature type="transmembrane region" description="Helical" evidence="1">
    <location>
        <begin position="103"/>
        <end position="127"/>
    </location>
</feature>
<keyword evidence="3" id="KW-1185">Reference proteome</keyword>
<protein>
    <submittedName>
        <fullName evidence="2">Uncharacterized protein</fullName>
    </submittedName>
</protein>
<gene>
    <name evidence="2" type="ORF">C7S10_13540</name>
</gene>
<sequence length="133" mass="13410">MNILLMVLVRIAALGAAIAVWSLVAPGLLDDDSGLGTGLLAFLGLAVVGLVWGLYDGRHRGFVTAAAAWSATALTFSVGWLVIRAVLDADSSMSASEIVSSDLSTIPFIAGLVLAPALVGAAAGHAVRPSQVA</sequence>
<dbReference type="AlphaFoldDB" id="A0A2R7YWL6"/>
<keyword evidence="1" id="KW-1133">Transmembrane helix</keyword>
<evidence type="ECO:0000313" key="2">
    <source>
        <dbReference type="EMBL" id="PUA80762.1"/>
    </source>
</evidence>